<dbReference type="InterPro" id="IPR013498">
    <property type="entry name" value="Topo_IA_Znf"/>
</dbReference>
<proteinExistence type="inferred from homology"/>
<dbReference type="Gene3D" id="1.10.290.10">
    <property type="entry name" value="Topoisomerase I, domain 4"/>
    <property type="match status" value="1"/>
</dbReference>
<reference evidence="18 19" key="1">
    <citation type="submission" date="2009-02" db="EMBL/GenBank/DDBJ databases">
        <authorList>
            <person name="Fulton L."/>
            <person name="Clifton S."/>
            <person name="Fulton B."/>
            <person name="Xu J."/>
            <person name="Minx P."/>
            <person name="Pepin K.H."/>
            <person name="Johnson M."/>
            <person name="Bhonagiri V."/>
            <person name="Nash W.E."/>
            <person name="Mardis E.R."/>
            <person name="Wilson R.K."/>
        </authorList>
    </citation>
    <scope>NUCLEOTIDE SEQUENCE [LARGE SCALE GENOMIC DNA]</scope>
    <source>
        <strain evidence="18 19">DSM 16841</strain>
    </source>
</reference>
<dbReference type="AlphaFoldDB" id="C0FQD4"/>
<dbReference type="Gene3D" id="1.10.10.10">
    <property type="entry name" value="Winged helix-like DNA-binding domain superfamily/Winged helix DNA-binding domain"/>
    <property type="match status" value="1"/>
</dbReference>
<name>C0FQD4_9FIRM</name>
<dbReference type="SMART" id="SM00493">
    <property type="entry name" value="TOPRIM"/>
    <property type="match status" value="1"/>
</dbReference>
<evidence type="ECO:0000256" key="9">
    <source>
        <dbReference type="ARBA" id="ARBA00023015"/>
    </source>
</evidence>
<dbReference type="Pfam" id="PF01396">
    <property type="entry name" value="Zn_ribbon_Top1"/>
    <property type="match status" value="3"/>
</dbReference>
<dbReference type="SUPFAM" id="SSF57783">
    <property type="entry name" value="Zinc beta-ribbon"/>
    <property type="match status" value="1"/>
</dbReference>
<dbReference type="InterPro" id="IPR034149">
    <property type="entry name" value="TOPRIM_TopoI"/>
</dbReference>
<evidence type="ECO:0000256" key="3">
    <source>
        <dbReference type="ARBA" id="ARBA00022490"/>
    </source>
</evidence>
<dbReference type="GO" id="GO:0003917">
    <property type="term" value="F:DNA topoisomerase type I (single strand cut, ATP-independent) activity"/>
    <property type="evidence" value="ECO:0007669"/>
    <property type="project" value="UniProtKB-UniRule"/>
</dbReference>
<feature type="region of interest" description="GAF domain" evidence="14">
    <location>
        <begin position="1"/>
        <end position="874"/>
    </location>
</feature>
<keyword evidence="4 14" id="KW-0678">Repressor</keyword>
<feature type="domain" description="Toprim" evidence="16">
    <location>
        <begin position="3"/>
        <end position="113"/>
    </location>
</feature>
<evidence type="ECO:0000256" key="2">
    <source>
        <dbReference type="ARBA" id="ARBA00009446"/>
    </source>
</evidence>
<dbReference type="Gene3D" id="3.30.450.40">
    <property type="match status" value="1"/>
</dbReference>
<dbReference type="InterPro" id="IPR003602">
    <property type="entry name" value="Topo_IA_DNA-bd_dom"/>
</dbReference>
<dbReference type="SUPFAM" id="SSF56712">
    <property type="entry name" value="Prokaryotic type I DNA topoisomerase"/>
    <property type="match status" value="1"/>
</dbReference>
<comment type="similarity">
    <text evidence="14">Belongs to the CodY family.</text>
</comment>
<evidence type="ECO:0000313" key="18">
    <source>
        <dbReference type="EMBL" id="EEG95156.1"/>
    </source>
</evidence>
<dbReference type="InterPro" id="IPR023405">
    <property type="entry name" value="Topo_IA_core_domain"/>
</dbReference>
<evidence type="ECO:0000256" key="13">
    <source>
        <dbReference type="ARBA" id="ARBA00023235"/>
    </source>
</evidence>
<dbReference type="GO" id="GO:0003677">
    <property type="term" value="F:DNA binding"/>
    <property type="evidence" value="ECO:0007669"/>
    <property type="project" value="UniProtKB-UniRule"/>
</dbReference>
<dbReference type="GO" id="GO:0005694">
    <property type="term" value="C:chromosome"/>
    <property type="evidence" value="ECO:0007669"/>
    <property type="project" value="InterPro"/>
</dbReference>
<dbReference type="Pfam" id="PF06018">
    <property type="entry name" value="CodY"/>
    <property type="match status" value="1"/>
</dbReference>
<evidence type="ECO:0000256" key="4">
    <source>
        <dbReference type="ARBA" id="ARBA00022491"/>
    </source>
</evidence>
<comment type="subcellular location">
    <subcellularLocation>
        <location evidence="14">Cytoplasm</location>
    </subcellularLocation>
</comment>
<comment type="function">
    <text evidence="14">DNA-binding global transcriptional regulator which is involved in the adaptive response to starvation and acts by directly or indirectly controlling the expression of numerous genes in response to nutrient availability. During rapid exponential growth, CodY is highly active and represses genes whose products allow adaptation to nutrient depletion.</text>
</comment>
<feature type="site" description="Interaction with DNA" evidence="15">
    <location>
        <position position="139"/>
    </location>
</feature>
<keyword evidence="12 14" id="KW-0804">Transcription</keyword>
<dbReference type="Gene3D" id="3.30.65.10">
    <property type="entry name" value="Bacterial Topoisomerase I, domain 1"/>
    <property type="match status" value="2"/>
</dbReference>
<comment type="catalytic activity">
    <reaction evidence="1 15">
        <text>ATP-independent breakage of single-stranded DNA, followed by passage and rejoining.</text>
        <dbReference type="EC" id="5.6.2.1"/>
    </reaction>
</comment>
<dbReference type="GO" id="GO:0006265">
    <property type="term" value="P:DNA topological change"/>
    <property type="evidence" value="ECO:0007669"/>
    <property type="project" value="UniProtKB-UniRule"/>
</dbReference>
<comment type="similarity">
    <text evidence="2 15">Belongs to the type IA topoisomerase family.</text>
</comment>
<accession>C0FQD4</accession>
<dbReference type="InterPro" id="IPR028612">
    <property type="entry name" value="Topoisom_1_IA"/>
</dbReference>
<protein>
    <recommendedName>
        <fullName evidence="14 15">Multifunctional fusion protein</fullName>
    </recommendedName>
    <domain>
        <recommendedName>
            <fullName evidence="15">DNA topoisomerase 1</fullName>
            <ecNumber evidence="15">5.6.2.1</ecNumber>
        </recommendedName>
        <alternativeName>
            <fullName evidence="15">DNA topoisomerase I</fullName>
        </alternativeName>
    </domain>
    <domain>
        <recommendedName>
            <fullName evidence="14">Global transcriptional regulator CodY</fullName>
        </recommendedName>
    </domain>
</protein>
<dbReference type="InterPro" id="IPR029016">
    <property type="entry name" value="GAF-like_dom_sf"/>
</dbReference>
<dbReference type="Pfam" id="PF01751">
    <property type="entry name" value="Toprim"/>
    <property type="match status" value="1"/>
</dbReference>
<dbReference type="InterPro" id="IPR013824">
    <property type="entry name" value="Topo_IA_cen_sub1"/>
</dbReference>
<dbReference type="Proteomes" id="UP000003561">
    <property type="component" value="Unassembled WGS sequence"/>
</dbReference>
<evidence type="ECO:0000256" key="11">
    <source>
        <dbReference type="ARBA" id="ARBA00023125"/>
    </source>
</evidence>
<gene>
    <name evidence="15 18" type="primary">topA</name>
    <name evidence="14" type="synonym">codY</name>
    <name evidence="18" type="ORF">ROSEINA2194_00938</name>
</gene>
<dbReference type="GO" id="GO:0005525">
    <property type="term" value="F:GTP binding"/>
    <property type="evidence" value="ECO:0007669"/>
    <property type="project" value="InterPro"/>
</dbReference>
<dbReference type="PRINTS" id="PR00417">
    <property type="entry name" value="PRTPISMRASEI"/>
</dbReference>
<feature type="DNA-binding region" description="H-T-H motif" evidence="14">
    <location>
        <begin position="922"/>
        <end position="941"/>
    </location>
</feature>
<evidence type="ECO:0000256" key="6">
    <source>
        <dbReference type="ARBA" id="ARBA00022771"/>
    </source>
</evidence>
<dbReference type="SUPFAM" id="SSF46785">
    <property type="entry name" value="Winged helix' DNA-binding domain"/>
    <property type="match status" value="1"/>
</dbReference>
<evidence type="ECO:0000259" key="17">
    <source>
        <dbReference type="PROSITE" id="PS52039"/>
    </source>
</evidence>
<keyword evidence="5" id="KW-0479">Metal-binding</keyword>
<dbReference type="Pfam" id="PF08222">
    <property type="entry name" value="HTH_CodY"/>
    <property type="match status" value="1"/>
</dbReference>
<dbReference type="eggNOG" id="COG4465">
    <property type="taxonomic scope" value="Bacteria"/>
</dbReference>
<dbReference type="InterPro" id="IPR014154">
    <property type="entry name" value="CodY"/>
</dbReference>
<dbReference type="InterPro" id="IPR013826">
    <property type="entry name" value="Topo_IA_cen_sub3"/>
</dbReference>
<feature type="region of interest" description="Interaction with DNA" evidence="15">
    <location>
        <begin position="163"/>
        <end position="168"/>
    </location>
</feature>
<evidence type="ECO:0000256" key="7">
    <source>
        <dbReference type="ARBA" id="ARBA00022833"/>
    </source>
</evidence>
<keyword evidence="9 14" id="KW-0805">Transcription regulation</keyword>
<dbReference type="HAMAP" id="MF_00952">
    <property type="entry name" value="Topoisom_1_prok"/>
    <property type="match status" value="1"/>
</dbReference>
<dbReference type="NCBIfam" id="NF003170">
    <property type="entry name" value="PRK04158.1"/>
    <property type="match status" value="1"/>
</dbReference>
<evidence type="ECO:0000256" key="8">
    <source>
        <dbReference type="ARBA" id="ARBA00022842"/>
    </source>
</evidence>
<feature type="site" description="Interaction with DNA" evidence="15">
    <location>
        <position position="302"/>
    </location>
</feature>
<feature type="site" description="Interaction with DNA" evidence="15">
    <location>
        <position position="33"/>
    </location>
</feature>
<sequence>MAKYLVIVESPAKVKTIKKFLGKNYEVAASNGHVRDLPKSQLGVDVEHDFEPKYITIRGKGDILANLRKEVKKADKVYLATDPDREGEAISWHLSKALKLEGKDVNRISFNEITQSAVKASLKQPRDIDMNLVNAQQARRILDRMVGYKISPLLWAKVKRGLSAGRVQSVALRIICDREEEINAFIPEEYWTLDAELKIAGEKKPLLAKFYGDSESKMNISSREEMDRVMAEISKETFKVIEVKKGERVKKAPLPFTTSTLQQEASKALNFPISKTMRIAQQLYEGVDVKGQGTVGLITYLRTDSVRISEEADAQAHEYIGKNYGENYLATQTTAKKSGAKIQDAHEAIRPSDINRTPAMVKDSLSRDQFRLYQLIWKRFAASRMASAVYETTNVKIGAGNYRFTVSASKITFDGFMSVYTSEDDEKAENNVLLKSIDESTELSLEKLDEKQHFTQPPAHYTEASLVKTLEELGIGRPSTYSPTITTILARRYIVKENKNIYVTELGEVVNQIMKESFPSIVDEHFTANMESLLDSVGEGTVNWKTVIENFYPDLEKAVEAAEKDLEKVKIEDEVTDVVCDVCGRNMVVKYGPHGKFLACPGFPECRNTKPYLEKIGVKCPKCGKEIVLKKTKKGRKYYGCENNPECDFMSWSRPVEEKCPKCGGYMVMKGSKIVCADEQCGYVTEKKEKIRNNLNILNFLNKCAKIQNVIKNQQKLMGGCQMSVQLLDKTRKINKLLHNNNSSKVVFNDICDVLKDILNSNILVISKKGKVLGTGLTDGVEEIRELIVDEVGGFIDPLLNERLLGILSTKENVNLETLGFVNDIKKYTAIITPIDIAGERLGTLFVYRENDPYDIDDIILSEYGTTVVGLEMMRSVNEENAEETRKVQIVKSAISTLSFSELEAITHIFEEMDGKEGILVASKIADRVGITRSVIVNALRKFESAGVIESRSSGMKGTYIKVLNDVVFDELEQIKKENNIK</sequence>
<evidence type="ECO:0000256" key="15">
    <source>
        <dbReference type="HAMAP-Rule" id="MF_00952"/>
    </source>
</evidence>
<dbReference type="GO" id="GO:0003700">
    <property type="term" value="F:DNA-binding transcription factor activity"/>
    <property type="evidence" value="ECO:0007669"/>
    <property type="project" value="InterPro"/>
</dbReference>
<keyword evidence="8" id="KW-0460">Magnesium</keyword>
<dbReference type="Pfam" id="PF01131">
    <property type="entry name" value="Topoisom_bac"/>
    <property type="match status" value="1"/>
</dbReference>
<dbReference type="PROSITE" id="PS52039">
    <property type="entry name" value="TOPO_IA_2"/>
    <property type="match status" value="1"/>
</dbReference>
<feature type="site" description="Interaction with DNA" evidence="15">
    <location>
        <position position="155"/>
    </location>
</feature>
<dbReference type="Gene3D" id="1.10.460.10">
    <property type="entry name" value="Topoisomerase I, domain 2"/>
    <property type="match status" value="1"/>
</dbReference>
<organism evidence="18 19">
    <name type="scientific">Roseburia inulinivorans DSM 16841</name>
    <dbReference type="NCBI Taxonomy" id="622312"/>
    <lineage>
        <taxon>Bacteria</taxon>
        <taxon>Bacillati</taxon>
        <taxon>Bacillota</taxon>
        <taxon>Clostridia</taxon>
        <taxon>Lachnospirales</taxon>
        <taxon>Lachnospiraceae</taxon>
        <taxon>Roseburia</taxon>
    </lineage>
</organism>
<dbReference type="GO" id="GO:0008270">
    <property type="term" value="F:zinc ion binding"/>
    <property type="evidence" value="ECO:0007669"/>
    <property type="project" value="UniProtKB-KW"/>
</dbReference>
<dbReference type="Gene3D" id="3.40.50.140">
    <property type="match status" value="1"/>
</dbReference>
<dbReference type="InterPro" id="IPR036388">
    <property type="entry name" value="WH-like_DNA-bd_sf"/>
</dbReference>
<keyword evidence="3 14" id="KW-0963">Cytoplasm</keyword>
<dbReference type="InterPro" id="IPR013497">
    <property type="entry name" value="Topo_IA_cen"/>
</dbReference>
<dbReference type="eggNOG" id="COG0550">
    <property type="taxonomic scope" value="Bacteria"/>
</dbReference>
<evidence type="ECO:0000256" key="5">
    <source>
        <dbReference type="ARBA" id="ARBA00022723"/>
    </source>
</evidence>
<dbReference type="Gene3D" id="2.70.20.10">
    <property type="entry name" value="Topoisomerase I, domain 3"/>
    <property type="match status" value="1"/>
</dbReference>
<dbReference type="InterPro" id="IPR003601">
    <property type="entry name" value="Topo_IA_2"/>
</dbReference>
<evidence type="ECO:0000313" key="19">
    <source>
        <dbReference type="Proteomes" id="UP000003561"/>
    </source>
</evidence>
<evidence type="ECO:0000256" key="12">
    <source>
        <dbReference type="ARBA" id="ARBA00023163"/>
    </source>
</evidence>
<feature type="site" description="Interaction with DNA" evidence="15">
    <location>
        <position position="140"/>
    </location>
</feature>
<keyword evidence="10 15" id="KW-0799">Topoisomerase</keyword>
<evidence type="ECO:0000256" key="1">
    <source>
        <dbReference type="ARBA" id="ARBA00000213"/>
    </source>
</evidence>
<dbReference type="SMART" id="SM00437">
    <property type="entry name" value="TOP1Ac"/>
    <property type="match status" value="1"/>
</dbReference>
<dbReference type="PROSITE" id="PS50880">
    <property type="entry name" value="TOPRIM"/>
    <property type="match status" value="1"/>
</dbReference>
<dbReference type="NCBIfam" id="TIGR01051">
    <property type="entry name" value="topA_bact"/>
    <property type="match status" value="1"/>
</dbReference>
<dbReference type="EMBL" id="ACFY01000040">
    <property type="protein sequence ID" value="EEG95156.1"/>
    <property type="molecule type" value="Genomic_DNA"/>
</dbReference>
<dbReference type="SMART" id="SM00436">
    <property type="entry name" value="TOP1Bc"/>
    <property type="match status" value="1"/>
</dbReference>
<keyword evidence="13 15" id="KW-0413">Isomerase</keyword>
<dbReference type="InterPro" id="IPR036390">
    <property type="entry name" value="WH_DNA-bd_sf"/>
</dbReference>
<keyword evidence="7" id="KW-0862">Zinc</keyword>
<dbReference type="GO" id="GO:0005737">
    <property type="term" value="C:cytoplasm"/>
    <property type="evidence" value="ECO:0007669"/>
    <property type="project" value="UniProtKB-SubCell"/>
</dbReference>
<dbReference type="InterPro" id="IPR000380">
    <property type="entry name" value="Topo_IA"/>
</dbReference>
<feature type="domain" description="Topo IA-type catalytic" evidence="17">
    <location>
        <begin position="129"/>
        <end position="559"/>
    </location>
</feature>
<feature type="site" description="Interaction with DNA" evidence="15">
    <location>
        <position position="143"/>
    </location>
</feature>
<dbReference type="PANTHER" id="PTHR42785:SF1">
    <property type="entry name" value="DNA TOPOISOMERASE"/>
    <property type="match status" value="1"/>
</dbReference>
<feature type="site" description="Interaction with DNA" evidence="15">
    <location>
        <position position="148"/>
    </location>
</feature>
<dbReference type="InterPro" id="IPR013825">
    <property type="entry name" value="Topo_IA_cen_sub2"/>
</dbReference>
<dbReference type="HAMAP" id="MF_00621">
    <property type="entry name" value="HTH_type_CodY"/>
    <property type="match status" value="1"/>
</dbReference>
<dbReference type="InterPro" id="IPR005733">
    <property type="entry name" value="TopoI_bac-type"/>
</dbReference>
<dbReference type="InterPro" id="IPR006171">
    <property type="entry name" value="TOPRIM_dom"/>
</dbReference>
<dbReference type="InterPro" id="IPR013198">
    <property type="entry name" value="GTP_trans_reg_CodY_C"/>
</dbReference>
<feature type="active site" description="O-(5'-phospho-DNA)-tyrosine intermediate" evidence="15">
    <location>
        <position position="300"/>
    </location>
</feature>
<keyword evidence="11 14" id="KW-0238">DNA-binding</keyword>
<comment type="function">
    <text evidence="15">Releases the supercoiling and torsional tension of DNA, which is introduced during the DNA replication and transcription, by transiently cleaving and rejoining one strand of the DNA duplex. Introduces a single-strand break via transesterification at a target site in duplex DNA. The scissile phosphodiester is attacked by the catalytic tyrosine of the enzyme, resulting in the formation of a DNA-(5'-phosphotyrosyl)-enzyme intermediate and the expulsion of a 3'-OH DNA strand. The free DNA strand then undergoes passage around the unbroken strand, thus removing DNA supercoils. Finally, in the religation step, the DNA 3'-OH attacks the covalent intermediate to expel the active-site tyrosine and restore the DNA phosphodiester backbone.</text>
</comment>
<evidence type="ECO:0000256" key="14">
    <source>
        <dbReference type="HAMAP-Rule" id="MF_00621"/>
    </source>
</evidence>
<dbReference type="GO" id="GO:0045892">
    <property type="term" value="P:negative regulation of DNA-templated transcription"/>
    <property type="evidence" value="ECO:0007669"/>
    <property type="project" value="UniProtKB-UniRule"/>
</dbReference>
<dbReference type="InterPro" id="IPR023406">
    <property type="entry name" value="Topo_IA_AS"/>
</dbReference>
<dbReference type="CDD" id="cd03363">
    <property type="entry name" value="TOPRIM_TopoIA_TopoI"/>
    <property type="match status" value="1"/>
</dbReference>
<dbReference type="EC" id="5.6.2.1" evidence="15"/>
<evidence type="ECO:0000256" key="10">
    <source>
        <dbReference type="ARBA" id="ARBA00023029"/>
    </source>
</evidence>
<comment type="subunit">
    <text evidence="15">Monomer.</text>
</comment>
<evidence type="ECO:0000259" key="16">
    <source>
        <dbReference type="PROSITE" id="PS50880"/>
    </source>
</evidence>
<reference evidence="18 19" key="2">
    <citation type="submission" date="2009-03" db="EMBL/GenBank/DDBJ databases">
        <title>Draft genome sequence of Roseburia inulinivorans (DSM 16841).</title>
        <authorList>
            <person name="Sudarsanam P."/>
            <person name="Ley R."/>
            <person name="Guruge J."/>
            <person name="Turnbaugh P.J."/>
            <person name="Mahowald M."/>
            <person name="Liep D."/>
            <person name="Gordon J."/>
        </authorList>
    </citation>
    <scope>NUCLEOTIDE SEQUENCE [LARGE SCALE GENOMIC DNA]</scope>
    <source>
        <strain evidence="18 19">DSM 16841</strain>
    </source>
</reference>
<keyword evidence="6" id="KW-0863">Zinc-finger</keyword>
<feature type="site" description="Interaction with DNA" evidence="15">
    <location>
        <position position="491"/>
    </location>
</feature>
<dbReference type="PROSITE" id="PS00396">
    <property type="entry name" value="TOPO_IA_1"/>
    <property type="match status" value="1"/>
</dbReference>
<dbReference type="PANTHER" id="PTHR42785">
    <property type="entry name" value="DNA TOPOISOMERASE, TYPE IA, CORE"/>
    <property type="match status" value="1"/>
</dbReference>
<comment type="caution">
    <text evidence="18">The sequence shown here is derived from an EMBL/GenBank/DDBJ whole genome shotgun (WGS) entry which is preliminary data.</text>
</comment>
<dbReference type="InterPro" id="IPR010312">
    <property type="entry name" value="Transc_reg_CodY_N"/>
</dbReference>
<dbReference type="CDD" id="cd00186">
    <property type="entry name" value="TOP1Ac"/>
    <property type="match status" value="1"/>
</dbReference>